<sequence>MAFFNTLSQETMAAQQAFLSRPIIQQTLSGDISLARYQAFLTEAYHHVKHTVPLLMACGSRLPETFNWLQKAIAEYIEEEIGHEQWILNDIEHTGLDPLSIKTGTPALPTEVMVAYAYNQIDRVNPLAFFGMVHVLEGTSIALATHTSELAQSRLGLPDGAFSYLRSHGSLDLAHVKFFEDLMNKIECPAAQQTIIHAAQAFYHLYGEVLSSVEGAE</sequence>
<evidence type="ECO:0000313" key="2">
    <source>
        <dbReference type="Proteomes" id="UP001449225"/>
    </source>
</evidence>
<proteinExistence type="predicted"/>
<accession>A0ABU9TNB8</accession>
<organism evidence="1 2">
    <name type="scientific">Neptuniibacter pectenicola</name>
    <dbReference type="NCBI Taxonomy" id="1806669"/>
    <lineage>
        <taxon>Bacteria</taxon>
        <taxon>Pseudomonadati</taxon>
        <taxon>Pseudomonadota</taxon>
        <taxon>Gammaproteobacteria</taxon>
        <taxon>Oceanospirillales</taxon>
        <taxon>Oceanospirillaceae</taxon>
        <taxon>Neptuniibacter</taxon>
    </lineage>
</organism>
<dbReference type="Proteomes" id="UP001449225">
    <property type="component" value="Unassembled WGS sequence"/>
</dbReference>
<evidence type="ECO:0000313" key="1">
    <source>
        <dbReference type="EMBL" id="MEM5535213.1"/>
    </source>
</evidence>
<dbReference type="RefSeq" id="WP_342853583.1">
    <property type="nucleotide sequence ID" value="NZ_JBBMRA010000001.1"/>
</dbReference>
<comment type="caution">
    <text evidence="1">The sequence shown here is derived from an EMBL/GenBank/DDBJ whole genome shotgun (WGS) entry which is preliminary data.</text>
</comment>
<dbReference type="EMBL" id="JBBMRA010000001">
    <property type="protein sequence ID" value="MEM5535213.1"/>
    <property type="molecule type" value="Genomic_DNA"/>
</dbReference>
<protein>
    <submittedName>
        <fullName evidence="1">Iron-containing redox enzyme family protein</fullName>
    </submittedName>
</protein>
<dbReference type="SUPFAM" id="SSF48613">
    <property type="entry name" value="Heme oxygenase-like"/>
    <property type="match status" value="1"/>
</dbReference>
<dbReference type="Gene3D" id="1.20.910.10">
    <property type="entry name" value="Heme oxygenase-like"/>
    <property type="match status" value="1"/>
</dbReference>
<dbReference type="SMART" id="SM01236">
    <property type="entry name" value="Haem_oxygenase_2"/>
    <property type="match status" value="1"/>
</dbReference>
<reference evidence="1 2" key="1">
    <citation type="submission" date="2024-03" db="EMBL/GenBank/DDBJ databases">
        <title>Community enrichment and isolation of bacterial strains for fucoidan degradation.</title>
        <authorList>
            <person name="Sichert A."/>
        </authorList>
    </citation>
    <scope>NUCLEOTIDE SEQUENCE [LARGE SCALE GENOMIC DNA]</scope>
    <source>
        <strain evidence="1 2">AS76</strain>
    </source>
</reference>
<dbReference type="Pfam" id="PF14518">
    <property type="entry name" value="Haem_oxygenas_2"/>
    <property type="match status" value="1"/>
</dbReference>
<gene>
    <name evidence="1" type="ORF">WNY58_02295</name>
</gene>
<keyword evidence="2" id="KW-1185">Reference proteome</keyword>
<dbReference type="InterPro" id="IPR016084">
    <property type="entry name" value="Haem_Oase-like_multi-hlx"/>
</dbReference>
<name>A0ABU9TNB8_9GAMM</name>